<dbReference type="Proteomes" id="UP000294829">
    <property type="component" value="Unassembled WGS sequence"/>
</dbReference>
<comment type="caution">
    <text evidence="1">The sequence shown here is derived from an EMBL/GenBank/DDBJ whole genome shotgun (WGS) entry which is preliminary data.</text>
</comment>
<dbReference type="EMBL" id="SMYL01000007">
    <property type="protein sequence ID" value="TDK64471.1"/>
    <property type="molecule type" value="Genomic_DNA"/>
</dbReference>
<dbReference type="RefSeq" id="WP_133329431.1">
    <property type="nucleotide sequence ID" value="NZ_SMYL01000007.1"/>
</dbReference>
<accession>A0A4R5VZ83</accession>
<dbReference type="OrthoDB" id="9798191at2"/>
<evidence type="ECO:0000313" key="2">
    <source>
        <dbReference type="Proteomes" id="UP000294829"/>
    </source>
</evidence>
<evidence type="ECO:0000313" key="1">
    <source>
        <dbReference type="EMBL" id="TDK64471.1"/>
    </source>
</evidence>
<sequence length="378" mass="41951">MNKRIVFSLSLIVLITSTDWTWADQLDLDFIRQSAVDSVMFQTRTPLVLINNPDVELTFPFQLPNLPEPAPINTSLVPVNNNSVQFKSAFDGTYFSVLQNFSSDKGSPVKLNFATKPIAETTVAWLVSSNSQQTESVMNMGWRFGANQQLLLSMQQMRGAIEVDSRTNVNVNQFASGINYRYFLDKKWISGIELSTYASTAPSQITPTMVGNEEAFQRVAGSNLFGMKLGVETTPFADTKLKVGVGSERLSYDLFGGPEASQTLNTSIKWSQVLMPTLKYSATMEENANERKLSTGVDFNLRDGQQLGLKFARKLSNDGLSSDNAVNFAYTYQFGKKFTPYQSQAGKAPWNSSLIPEVVDRPSYLPSSVLAKPDSSFY</sequence>
<protein>
    <submittedName>
        <fullName evidence="1">Uncharacterized protein</fullName>
    </submittedName>
</protein>
<organism evidence="1 2">
    <name type="scientific">Sapientia aquatica</name>
    <dbReference type="NCBI Taxonomy" id="1549640"/>
    <lineage>
        <taxon>Bacteria</taxon>
        <taxon>Pseudomonadati</taxon>
        <taxon>Pseudomonadota</taxon>
        <taxon>Betaproteobacteria</taxon>
        <taxon>Burkholderiales</taxon>
        <taxon>Oxalobacteraceae</taxon>
        <taxon>Sapientia</taxon>
    </lineage>
</organism>
<gene>
    <name evidence="1" type="ORF">E2I14_13575</name>
</gene>
<name>A0A4R5VZ83_9BURK</name>
<keyword evidence="2" id="KW-1185">Reference proteome</keyword>
<dbReference type="AlphaFoldDB" id="A0A4R5VZ83"/>
<reference evidence="1 2" key="1">
    <citation type="submission" date="2019-03" db="EMBL/GenBank/DDBJ databases">
        <title>Sapientia aquatica gen. nov., sp. nov., isolated from a crater lake.</title>
        <authorList>
            <person name="Felfoldi T."/>
            <person name="Szabo A."/>
            <person name="Toth E."/>
            <person name="Schumann P."/>
            <person name="Keki Z."/>
            <person name="Marialigeti K."/>
            <person name="Mathe I."/>
        </authorList>
    </citation>
    <scope>NUCLEOTIDE SEQUENCE [LARGE SCALE GENOMIC DNA]</scope>
    <source>
        <strain evidence="1 2">SA-152</strain>
    </source>
</reference>
<proteinExistence type="predicted"/>